<dbReference type="Proteomes" id="UP000766336">
    <property type="component" value="Unassembled WGS sequence"/>
</dbReference>
<dbReference type="Gene3D" id="3.40.50.2300">
    <property type="match status" value="1"/>
</dbReference>
<evidence type="ECO:0000259" key="10">
    <source>
        <dbReference type="PROSITE" id="PS50110"/>
    </source>
</evidence>
<comment type="catalytic activity">
    <reaction evidence="1">
        <text>ATP + protein L-histidine = ADP + protein N-phospho-L-histidine.</text>
        <dbReference type="EC" id="2.7.13.3"/>
    </reaction>
</comment>
<sequence length="448" mass="46711">METVVSALPQPVLLVGEDGRVLLLNRAFQSLDKGPSVRPGDDARLAFPAAAEAITTALRGELPGVVFVEGQGPLRALALGGSVTMLLLEPSGAGHGEALRCLAGGIVHDFNNLAGVMIGASAALRCLSLPPEAEAELSAIETAARQGGALLEQLRVVDRPRELAPGVADLNGTLRQFALVLPRLIGKGIALDLELTEPSPFIRVDRSQWDQVLLNLAVNAREAMKGQGRLRMATGRWKAGAGEPTAHVAVEITDSGTGIDPALLPHIFEPFFTTKTGQGGSGLGLAMVREIVSRFGGRVEVESAPGAGTTFRILLPRHEPAVESEARPVPGTAPAGPVLLVDDEPILLRAARLGLQQAGFDVEVAADTEQALARLGAGPTPCLLATDVAMPGMDGMELARAARALHADLPILLLSGYPAWLGTGMHFLAKPYTTEALLAAIRRAVAMG</sequence>
<dbReference type="EC" id="2.7.13.3" evidence="2"/>
<dbReference type="PANTHER" id="PTHR43065:SF46">
    <property type="entry name" value="C4-DICARBOXYLATE TRANSPORT SENSOR PROTEIN DCTB"/>
    <property type="match status" value="1"/>
</dbReference>
<accession>A0ABS5QG29</accession>
<dbReference type="SUPFAM" id="SSF55874">
    <property type="entry name" value="ATPase domain of HSP90 chaperone/DNA topoisomerase II/histidine kinase"/>
    <property type="match status" value="1"/>
</dbReference>
<dbReference type="InterPro" id="IPR011006">
    <property type="entry name" value="CheY-like_superfamily"/>
</dbReference>
<keyword evidence="12" id="KW-1185">Reference proteome</keyword>
<evidence type="ECO:0000313" key="11">
    <source>
        <dbReference type="EMBL" id="MBS7812641.1"/>
    </source>
</evidence>
<evidence type="ECO:0000256" key="7">
    <source>
        <dbReference type="ARBA" id="ARBA00023012"/>
    </source>
</evidence>
<reference evidence="11 12" key="1">
    <citation type="submission" date="2021-05" db="EMBL/GenBank/DDBJ databases">
        <title>Roseococcus sp. XZZS9, whole genome shotgun sequencing project.</title>
        <authorList>
            <person name="Zhao G."/>
            <person name="Shen L."/>
        </authorList>
    </citation>
    <scope>NUCLEOTIDE SEQUENCE [LARGE SCALE GENOMIC DNA]</scope>
    <source>
        <strain evidence="11 12">XZZS9</strain>
    </source>
</reference>
<dbReference type="InterPro" id="IPR005467">
    <property type="entry name" value="His_kinase_dom"/>
</dbReference>
<keyword evidence="4" id="KW-0547">Nucleotide-binding</keyword>
<evidence type="ECO:0000256" key="5">
    <source>
        <dbReference type="ARBA" id="ARBA00022777"/>
    </source>
</evidence>
<dbReference type="PANTHER" id="PTHR43065">
    <property type="entry name" value="SENSOR HISTIDINE KINASE"/>
    <property type="match status" value="1"/>
</dbReference>
<evidence type="ECO:0000313" key="12">
    <source>
        <dbReference type="Proteomes" id="UP000766336"/>
    </source>
</evidence>
<organism evidence="11 12">
    <name type="scientific">Roseococcus pinisoli</name>
    <dbReference type="NCBI Taxonomy" id="2835040"/>
    <lineage>
        <taxon>Bacteria</taxon>
        <taxon>Pseudomonadati</taxon>
        <taxon>Pseudomonadota</taxon>
        <taxon>Alphaproteobacteria</taxon>
        <taxon>Acetobacterales</taxon>
        <taxon>Roseomonadaceae</taxon>
        <taxon>Roseococcus</taxon>
    </lineage>
</organism>
<comment type="caution">
    <text evidence="11">The sequence shown here is derived from an EMBL/GenBank/DDBJ whole genome shotgun (WGS) entry which is preliminary data.</text>
</comment>
<protein>
    <recommendedName>
        <fullName evidence="2">histidine kinase</fullName>
        <ecNumber evidence="2">2.7.13.3</ecNumber>
    </recommendedName>
</protein>
<name>A0ABS5QG29_9PROT</name>
<dbReference type="InterPro" id="IPR003594">
    <property type="entry name" value="HATPase_dom"/>
</dbReference>
<gene>
    <name evidence="11" type="ORF">KHU32_16945</name>
</gene>
<dbReference type="SMART" id="SM00387">
    <property type="entry name" value="HATPase_c"/>
    <property type="match status" value="1"/>
</dbReference>
<evidence type="ECO:0000256" key="2">
    <source>
        <dbReference type="ARBA" id="ARBA00012438"/>
    </source>
</evidence>
<evidence type="ECO:0000256" key="4">
    <source>
        <dbReference type="ARBA" id="ARBA00022741"/>
    </source>
</evidence>
<keyword evidence="6" id="KW-0067">ATP-binding</keyword>
<keyword evidence="8" id="KW-0597">Phosphoprotein</keyword>
<keyword evidence="3" id="KW-0808">Transferase</keyword>
<feature type="modified residue" description="4-aspartylphosphate" evidence="8">
    <location>
        <position position="387"/>
    </location>
</feature>
<evidence type="ECO:0000259" key="9">
    <source>
        <dbReference type="PROSITE" id="PS50109"/>
    </source>
</evidence>
<keyword evidence="5" id="KW-0418">Kinase</keyword>
<dbReference type="SUPFAM" id="SSF52172">
    <property type="entry name" value="CheY-like"/>
    <property type="match status" value="1"/>
</dbReference>
<evidence type="ECO:0000256" key="3">
    <source>
        <dbReference type="ARBA" id="ARBA00022679"/>
    </source>
</evidence>
<dbReference type="PROSITE" id="PS50109">
    <property type="entry name" value="HIS_KIN"/>
    <property type="match status" value="1"/>
</dbReference>
<dbReference type="Pfam" id="PF02518">
    <property type="entry name" value="HATPase_c"/>
    <property type="match status" value="1"/>
</dbReference>
<dbReference type="PRINTS" id="PR00344">
    <property type="entry name" value="BCTRLSENSOR"/>
</dbReference>
<dbReference type="Pfam" id="PF00072">
    <property type="entry name" value="Response_reg"/>
    <property type="match status" value="1"/>
</dbReference>
<keyword evidence="7" id="KW-0902">Two-component regulatory system</keyword>
<proteinExistence type="predicted"/>
<dbReference type="SMART" id="SM00448">
    <property type="entry name" value="REC"/>
    <property type="match status" value="1"/>
</dbReference>
<dbReference type="InterPro" id="IPR004358">
    <property type="entry name" value="Sig_transdc_His_kin-like_C"/>
</dbReference>
<evidence type="ECO:0000256" key="1">
    <source>
        <dbReference type="ARBA" id="ARBA00000085"/>
    </source>
</evidence>
<dbReference type="InterPro" id="IPR036890">
    <property type="entry name" value="HATPase_C_sf"/>
</dbReference>
<dbReference type="InterPro" id="IPR001789">
    <property type="entry name" value="Sig_transdc_resp-reg_receiver"/>
</dbReference>
<dbReference type="Gene3D" id="3.30.565.10">
    <property type="entry name" value="Histidine kinase-like ATPase, C-terminal domain"/>
    <property type="match status" value="1"/>
</dbReference>
<dbReference type="EMBL" id="JAHCDA010000003">
    <property type="protein sequence ID" value="MBS7812641.1"/>
    <property type="molecule type" value="Genomic_DNA"/>
</dbReference>
<feature type="domain" description="Response regulatory" evidence="10">
    <location>
        <begin position="337"/>
        <end position="445"/>
    </location>
</feature>
<dbReference type="RefSeq" id="WP_213671333.1">
    <property type="nucleotide sequence ID" value="NZ_JAHCDA010000003.1"/>
</dbReference>
<evidence type="ECO:0000256" key="8">
    <source>
        <dbReference type="PROSITE-ProRule" id="PRU00169"/>
    </source>
</evidence>
<feature type="domain" description="Histidine kinase" evidence="9">
    <location>
        <begin position="105"/>
        <end position="319"/>
    </location>
</feature>
<dbReference type="PROSITE" id="PS50110">
    <property type="entry name" value="RESPONSE_REGULATORY"/>
    <property type="match status" value="1"/>
</dbReference>
<evidence type="ECO:0000256" key="6">
    <source>
        <dbReference type="ARBA" id="ARBA00022840"/>
    </source>
</evidence>